<dbReference type="Gene3D" id="2.60.40.2620">
    <property type="entry name" value="Fimbrillin-like"/>
    <property type="match status" value="1"/>
</dbReference>
<dbReference type="CDD" id="cd13121">
    <property type="entry name" value="BF2867_like_C"/>
    <property type="match status" value="1"/>
</dbReference>
<organism evidence="1 2">
    <name type="scientific">Parabacteroides merdae</name>
    <dbReference type="NCBI Taxonomy" id="46503"/>
    <lineage>
        <taxon>Bacteria</taxon>
        <taxon>Pseudomonadati</taxon>
        <taxon>Bacteroidota</taxon>
        <taxon>Bacteroidia</taxon>
        <taxon>Bacteroidales</taxon>
        <taxon>Tannerellaceae</taxon>
        <taxon>Parabacteroides</taxon>
    </lineage>
</organism>
<sequence length="302" mass="32116">MKKQALLIFASAALLAGCSNEENEGMTAGDGRVALQVSSGIDVQTRAHDGSWDKGDAIGIYMLDDDTPESSNCKYTTTAEGQQGSFTAAEGQTIYFPTNGDTRDFIAYYPWRDLKGSTTYNVDVTSQTFQEAIDLMGAAKVTGKSKSDPAVAFTFTHKLVKLYMTIKPDGSSLNFSDLAGLKVTITNQRTKATYDVLAGGGVTVDTTGNAEEITLKTASDGTSAEGIVLPAEDTNGMLLTFKLKDQTTFTWAVKNAEKSQKFIAGNKYLYTITVGKTALEVTSTVTDWTPGNGADGESGSAQ</sequence>
<dbReference type="Proteomes" id="UP000283732">
    <property type="component" value="Unassembled WGS sequence"/>
</dbReference>
<proteinExistence type="predicted"/>
<comment type="caution">
    <text evidence="1">The sequence shown here is derived from an EMBL/GenBank/DDBJ whole genome shotgun (WGS) entry which is preliminary data.</text>
</comment>
<dbReference type="AlphaFoldDB" id="A0A414Y257"/>
<name>A0A414Y257_9BACT</name>
<dbReference type="PROSITE" id="PS51257">
    <property type="entry name" value="PROKAR_LIPOPROTEIN"/>
    <property type="match status" value="1"/>
</dbReference>
<dbReference type="Gene3D" id="2.60.40.2630">
    <property type="match status" value="1"/>
</dbReference>
<accession>A0A414Y257</accession>
<gene>
    <name evidence="1" type="ORF">DW191_04030</name>
</gene>
<dbReference type="EMBL" id="QRKC01000001">
    <property type="protein sequence ID" value="RHH80288.1"/>
    <property type="molecule type" value="Genomic_DNA"/>
</dbReference>
<dbReference type="Pfam" id="PF13149">
    <property type="entry name" value="Mfa_like_1"/>
    <property type="match status" value="1"/>
</dbReference>
<protein>
    <submittedName>
        <fullName evidence="1">Fimbrillin family protein</fullName>
    </submittedName>
</protein>
<dbReference type="CDD" id="cd13120">
    <property type="entry name" value="BF2867_like_N"/>
    <property type="match status" value="1"/>
</dbReference>
<dbReference type="RefSeq" id="WP_122290958.1">
    <property type="nucleotide sequence ID" value="NZ_QRKC01000001.1"/>
</dbReference>
<evidence type="ECO:0000313" key="2">
    <source>
        <dbReference type="Proteomes" id="UP000283732"/>
    </source>
</evidence>
<dbReference type="InterPro" id="IPR042278">
    <property type="entry name" value="Mfa-like_1_N"/>
</dbReference>
<evidence type="ECO:0000313" key="1">
    <source>
        <dbReference type="EMBL" id="RHH80288.1"/>
    </source>
</evidence>
<reference evidence="1 2" key="1">
    <citation type="submission" date="2018-08" db="EMBL/GenBank/DDBJ databases">
        <title>A genome reference for cultivated species of the human gut microbiota.</title>
        <authorList>
            <person name="Zou Y."/>
            <person name="Xue W."/>
            <person name="Luo G."/>
        </authorList>
    </citation>
    <scope>NUCLEOTIDE SEQUENCE [LARGE SCALE GENOMIC DNA]</scope>
    <source>
        <strain evidence="1 2">AM16-50</strain>
    </source>
</reference>
<dbReference type="InterPro" id="IPR025049">
    <property type="entry name" value="Mfa-like_1"/>
</dbReference>